<evidence type="ECO:0000313" key="2">
    <source>
        <dbReference type="Proteomes" id="UP000265000"/>
    </source>
</evidence>
<protein>
    <submittedName>
        <fullName evidence="1">Uncharacterized protein</fullName>
    </submittedName>
</protein>
<evidence type="ECO:0000313" key="1">
    <source>
        <dbReference type="Ensembl" id="ENSFHEP00000009807.1"/>
    </source>
</evidence>
<sequence length="74" mass="8465">MFQTRIDTDHHTAICFWAAGQNLNDDFSYKMQFIDALDGEDLLLTGEVKWRPLVEDNTQSILKVVSPMYNDAGL</sequence>
<dbReference type="GeneTree" id="ENSGT01050000247145"/>
<dbReference type="AlphaFoldDB" id="A0A3Q2PBJ4"/>
<proteinExistence type="predicted"/>
<accession>A0A3Q2PBJ4</accession>
<name>A0A3Q2PBJ4_FUNHE</name>
<reference evidence="1" key="2">
    <citation type="submission" date="2025-09" db="UniProtKB">
        <authorList>
            <consortium name="Ensembl"/>
        </authorList>
    </citation>
    <scope>IDENTIFICATION</scope>
</reference>
<dbReference type="STRING" id="8078.ENSFHEP00000009807"/>
<reference evidence="1" key="1">
    <citation type="submission" date="2025-08" db="UniProtKB">
        <authorList>
            <consortium name="Ensembl"/>
        </authorList>
    </citation>
    <scope>IDENTIFICATION</scope>
</reference>
<keyword evidence="2" id="KW-1185">Reference proteome</keyword>
<dbReference type="Ensembl" id="ENSFHET00000030939.1">
    <property type="protein sequence ID" value="ENSFHEP00000009807.1"/>
    <property type="gene ID" value="ENSFHEG00000011065.1"/>
</dbReference>
<dbReference type="Proteomes" id="UP000265000">
    <property type="component" value="Unplaced"/>
</dbReference>
<organism evidence="1 2">
    <name type="scientific">Fundulus heteroclitus</name>
    <name type="common">Killifish</name>
    <name type="synonym">Mummichog</name>
    <dbReference type="NCBI Taxonomy" id="8078"/>
    <lineage>
        <taxon>Eukaryota</taxon>
        <taxon>Metazoa</taxon>
        <taxon>Chordata</taxon>
        <taxon>Craniata</taxon>
        <taxon>Vertebrata</taxon>
        <taxon>Euteleostomi</taxon>
        <taxon>Actinopterygii</taxon>
        <taxon>Neopterygii</taxon>
        <taxon>Teleostei</taxon>
        <taxon>Neoteleostei</taxon>
        <taxon>Acanthomorphata</taxon>
        <taxon>Ovalentaria</taxon>
        <taxon>Atherinomorphae</taxon>
        <taxon>Cyprinodontiformes</taxon>
        <taxon>Fundulidae</taxon>
        <taxon>Fundulus</taxon>
    </lineage>
</organism>